<organism evidence="5 6">
    <name type="scientific">Gossypium arboreum</name>
    <name type="common">Tree cotton</name>
    <name type="synonym">Gossypium nanking</name>
    <dbReference type="NCBI Taxonomy" id="29729"/>
    <lineage>
        <taxon>Eukaryota</taxon>
        <taxon>Viridiplantae</taxon>
        <taxon>Streptophyta</taxon>
        <taxon>Embryophyta</taxon>
        <taxon>Tracheophyta</taxon>
        <taxon>Spermatophyta</taxon>
        <taxon>Magnoliopsida</taxon>
        <taxon>eudicotyledons</taxon>
        <taxon>Gunneridae</taxon>
        <taxon>Pentapetalae</taxon>
        <taxon>rosids</taxon>
        <taxon>malvids</taxon>
        <taxon>Malvales</taxon>
        <taxon>Malvaceae</taxon>
        <taxon>Malvoideae</taxon>
        <taxon>Gossypium</taxon>
    </lineage>
</organism>
<comment type="caution">
    <text evidence="5">The sequence shown here is derived from an EMBL/GenBank/DDBJ whole genome shotgun (WGS) entry which is preliminary data.</text>
</comment>
<gene>
    <name evidence="5" type="ORF">PVK06_010615</name>
</gene>
<name>A0ABR0Q728_GOSAR</name>
<keyword evidence="6" id="KW-1185">Reference proteome</keyword>
<keyword evidence="3" id="KW-0677">Repeat</keyword>
<evidence type="ECO:0000256" key="1">
    <source>
        <dbReference type="ARBA" id="ARBA00009592"/>
    </source>
</evidence>
<proteinExistence type="inferred from homology"/>
<protein>
    <submittedName>
        <fullName evidence="5">Uncharacterized protein</fullName>
    </submittedName>
</protein>
<dbReference type="EMBL" id="JARKNE010000004">
    <property type="protein sequence ID" value="KAK5834935.1"/>
    <property type="molecule type" value="Genomic_DNA"/>
</dbReference>
<dbReference type="SUPFAM" id="SSF52058">
    <property type="entry name" value="L domain-like"/>
    <property type="match status" value="1"/>
</dbReference>
<dbReference type="InterPro" id="IPR051502">
    <property type="entry name" value="RLP_Defense_Trigger"/>
</dbReference>
<dbReference type="InterPro" id="IPR032675">
    <property type="entry name" value="LRR_dom_sf"/>
</dbReference>
<reference evidence="5 6" key="1">
    <citation type="submission" date="2023-03" db="EMBL/GenBank/DDBJ databases">
        <title>WGS of Gossypium arboreum.</title>
        <authorList>
            <person name="Yu D."/>
        </authorList>
    </citation>
    <scope>NUCLEOTIDE SEQUENCE [LARGE SCALE GENOMIC DNA]</scope>
    <source>
        <tissue evidence="5">Leaf</tissue>
    </source>
</reference>
<dbReference type="Proteomes" id="UP001358586">
    <property type="component" value="Chromosome 4"/>
</dbReference>
<keyword evidence="4" id="KW-0675">Receptor</keyword>
<evidence type="ECO:0000256" key="3">
    <source>
        <dbReference type="ARBA" id="ARBA00022737"/>
    </source>
</evidence>
<evidence type="ECO:0000256" key="4">
    <source>
        <dbReference type="ARBA" id="ARBA00023170"/>
    </source>
</evidence>
<dbReference type="PANTHER" id="PTHR48062:SF37">
    <property type="entry name" value="LRR RECEPTOR-LIKE SERINE_THREONINE-PROTEIN KINASE FLS2"/>
    <property type="match status" value="1"/>
</dbReference>
<keyword evidence="2" id="KW-0433">Leucine-rich repeat</keyword>
<comment type="similarity">
    <text evidence="1">Belongs to the RLP family.</text>
</comment>
<dbReference type="Gene3D" id="3.80.10.10">
    <property type="entry name" value="Ribonuclease Inhibitor"/>
    <property type="match status" value="3"/>
</dbReference>
<sequence>MLCRCLLAQLSGFSNLKSLRIRNNQLKGSINIKELLDSLSNLEKLDISKNEVKEFVPIKNKENRSLGKLKIATLDYVFTVGTTSLIPLLETFSSIKTLSLRGNYFNDTFSTQDQLHVSSKIEGLVLDRSSLNNNILQSIGVLDSLKFSSLRGCGLSGTLPAQGWCDLQKLELLDLSENALEGTLPSCLANLSSLHYLDISDNQFTGKGASTALANLTLLRSIFLSRNLFEVPSIFISFANHSHLKVLFGSQNKLVKEPTIQTWVPKFQLNAFHLSNCKTKELHIEIPKFLYYQNDLSVVDLSYNNFGGKIPFWLLENNTRWMNF</sequence>
<evidence type="ECO:0000256" key="2">
    <source>
        <dbReference type="ARBA" id="ARBA00022614"/>
    </source>
</evidence>
<dbReference type="PANTHER" id="PTHR48062">
    <property type="entry name" value="RECEPTOR-LIKE PROTEIN 14"/>
    <property type="match status" value="1"/>
</dbReference>
<dbReference type="Pfam" id="PF13855">
    <property type="entry name" value="LRR_8"/>
    <property type="match status" value="1"/>
</dbReference>
<evidence type="ECO:0000313" key="6">
    <source>
        <dbReference type="Proteomes" id="UP001358586"/>
    </source>
</evidence>
<dbReference type="Pfam" id="PF00560">
    <property type="entry name" value="LRR_1"/>
    <property type="match status" value="1"/>
</dbReference>
<accession>A0ABR0Q728</accession>
<evidence type="ECO:0000313" key="5">
    <source>
        <dbReference type="EMBL" id="KAK5834935.1"/>
    </source>
</evidence>
<dbReference type="InterPro" id="IPR001611">
    <property type="entry name" value="Leu-rich_rpt"/>
</dbReference>